<organism evidence="1 2">
    <name type="scientific">Candidatus Kaiserbacteria bacterium RIFCSPHIGHO2_12_FULL_53_13</name>
    <dbReference type="NCBI Taxonomy" id="1798502"/>
    <lineage>
        <taxon>Bacteria</taxon>
        <taxon>Candidatus Kaiseribacteriota</taxon>
    </lineage>
</organism>
<proteinExistence type="predicted"/>
<dbReference type="Proteomes" id="UP000176689">
    <property type="component" value="Unassembled WGS sequence"/>
</dbReference>
<evidence type="ECO:0000313" key="2">
    <source>
        <dbReference type="Proteomes" id="UP000176689"/>
    </source>
</evidence>
<accession>A0A1F6EAF5</accession>
<protein>
    <submittedName>
        <fullName evidence="1">Uncharacterized protein</fullName>
    </submittedName>
</protein>
<evidence type="ECO:0000313" key="1">
    <source>
        <dbReference type="EMBL" id="OGG70587.1"/>
    </source>
</evidence>
<comment type="caution">
    <text evidence="1">The sequence shown here is derived from an EMBL/GenBank/DDBJ whole genome shotgun (WGS) entry which is preliminary data.</text>
</comment>
<dbReference type="AlphaFoldDB" id="A0A1F6EAF5"/>
<gene>
    <name evidence="1" type="ORF">A3F27_03050</name>
</gene>
<dbReference type="EMBL" id="MFLP01000022">
    <property type="protein sequence ID" value="OGG70587.1"/>
    <property type="molecule type" value="Genomic_DNA"/>
</dbReference>
<name>A0A1F6EAF5_9BACT</name>
<reference evidence="1 2" key="1">
    <citation type="journal article" date="2016" name="Nat. Commun.">
        <title>Thousands of microbial genomes shed light on interconnected biogeochemical processes in an aquifer system.</title>
        <authorList>
            <person name="Anantharaman K."/>
            <person name="Brown C.T."/>
            <person name="Hug L.A."/>
            <person name="Sharon I."/>
            <person name="Castelle C.J."/>
            <person name="Probst A.J."/>
            <person name="Thomas B.C."/>
            <person name="Singh A."/>
            <person name="Wilkins M.J."/>
            <person name="Karaoz U."/>
            <person name="Brodie E.L."/>
            <person name="Williams K.H."/>
            <person name="Hubbard S.S."/>
            <person name="Banfield J.F."/>
        </authorList>
    </citation>
    <scope>NUCLEOTIDE SEQUENCE [LARGE SCALE GENOMIC DNA]</scope>
</reference>
<sequence>MNSELIPQAFAPEFIERIAGENSCPVFLYKKSGSGILRRMLQLVTADLTPALVDGKRIEVRFNPT</sequence>